<dbReference type="AlphaFoldDB" id="A0A5M6IS64"/>
<feature type="transmembrane region" description="Helical" evidence="1">
    <location>
        <begin position="319"/>
        <end position="339"/>
    </location>
</feature>
<organism evidence="2 3">
    <name type="scientific">Rhodovastum atsumiense</name>
    <dbReference type="NCBI Taxonomy" id="504468"/>
    <lineage>
        <taxon>Bacteria</taxon>
        <taxon>Pseudomonadati</taxon>
        <taxon>Pseudomonadota</taxon>
        <taxon>Alphaproteobacteria</taxon>
        <taxon>Acetobacterales</taxon>
        <taxon>Acetobacteraceae</taxon>
        <taxon>Rhodovastum</taxon>
    </lineage>
</organism>
<evidence type="ECO:0000313" key="2">
    <source>
        <dbReference type="EMBL" id="KAA5611144.1"/>
    </source>
</evidence>
<gene>
    <name evidence="2" type="ORF">F1189_16270</name>
</gene>
<dbReference type="OrthoDB" id="6196188at2"/>
<feature type="transmembrane region" description="Helical" evidence="1">
    <location>
        <begin position="217"/>
        <end position="240"/>
    </location>
</feature>
<keyword evidence="1" id="KW-1133">Transmembrane helix</keyword>
<sequence length="539" mass="58715">MPSDINGMPPAALRRRLDLPGLVSMAILLGALLLVLITATGSPQKDDVAWLLYVARKWLGGQRLYDDIIEVNPPLIVWLYALPAQVSVWTGLAPKTVSAPFFAAILMGCAWWTATLLKGQAALFARRLPVFGAIGTVLLLLPGVEFGQREHLLVATALPYLALFARERAGTGVSARQAALIGAVAALGCALKPSYVVAFAALEAMGRLHGLRLLRPAPLAAAATLALYGLVVLTVCPAFLEKAVPLALALYGGTDTPMWDLLTEGRLLMAGVAVLTMLALLARPILPKGEALPRHLLVAAAVFATAATLSYLLQGKDWFYHRLPATTVTILALLAWSAAMLGQRPWASRRHLLRVAVPATLALSMLAWFGQDNYQRMERWITAAVEPDLSTEVRLERLVKREHAKTYIAFSEWIALGFPVVNDTGVTWASRFDSMWALKGELWRARQDGAAPQAWPIRRWIARDFVANCPDLAVVDTREGINYVAVLSASDPDFAEAWSRYRQIASFDGLRVLRRDEAGCVPTPRPGRARMTATAMEPP</sequence>
<keyword evidence="1" id="KW-0472">Membrane</keyword>
<feature type="transmembrane region" description="Helical" evidence="1">
    <location>
        <begin position="97"/>
        <end position="117"/>
    </location>
</feature>
<name>A0A5M6IS64_9PROT</name>
<feature type="transmembrane region" description="Helical" evidence="1">
    <location>
        <begin position="21"/>
        <end position="41"/>
    </location>
</feature>
<evidence type="ECO:0000256" key="1">
    <source>
        <dbReference type="SAM" id="Phobius"/>
    </source>
</evidence>
<dbReference type="EMBL" id="VWPK01000024">
    <property type="protein sequence ID" value="KAA5611144.1"/>
    <property type="molecule type" value="Genomic_DNA"/>
</dbReference>
<feature type="transmembrane region" description="Helical" evidence="1">
    <location>
        <begin position="124"/>
        <end position="144"/>
    </location>
</feature>
<accession>A0A5M6IS64</accession>
<feature type="transmembrane region" description="Helical" evidence="1">
    <location>
        <begin position="178"/>
        <end position="205"/>
    </location>
</feature>
<keyword evidence="1" id="KW-0812">Transmembrane</keyword>
<evidence type="ECO:0000313" key="3">
    <source>
        <dbReference type="Proteomes" id="UP000325255"/>
    </source>
</evidence>
<dbReference type="Proteomes" id="UP000325255">
    <property type="component" value="Unassembled WGS sequence"/>
</dbReference>
<reference evidence="2 3" key="1">
    <citation type="submission" date="2019-09" db="EMBL/GenBank/DDBJ databases">
        <title>Genome sequence of Rhodovastum atsumiense, a diverse member of the Acetobacteraceae family of non-sulfur purple photosynthetic bacteria.</title>
        <authorList>
            <person name="Meyer T."/>
            <person name="Kyndt J."/>
        </authorList>
    </citation>
    <scope>NUCLEOTIDE SEQUENCE [LARGE SCALE GENOMIC DNA]</scope>
    <source>
        <strain evidence="2 3">DSM 21279</strain>
    </source>
</reference>
<keyword evidence="3" id="KW-1185">Reference proteome</keyword>
<proteinExistence type="predicted"/>
<feature type="transmembrane region" description="Helical" evidence="1">
    <location>
        <begin position="267"/>
        <end position="286"/>
    </location>
</feature>
<feature type="transmembrane region" description="Helical" evidence="1">
    <location>
        <begin position="295"/>
        <end position="313"/>
    </location>
</feature>
<comment type="caution">
    <text evidence="2">The sequence shown here is derived from an EMBL/GenBank/DDBJ whole genome shotgun (WGS) entry which is preliminary data.</text>
</comment>
<dbReference type="RefSeq" id="WP_150041883.1">
    <property type="nucleotide sequence ID" value="NZ_OW485601.1"/>
</dbReference>
<evidence type="ECO:0008006" key="4">
    <source>
        <dbReference type="Google" id="ProtNLM"/>
    </source>
</evidence>
<protein>
    <recommendedName>
        <fullName evidence="4">Glycosyltransferase RgtA/B/C/D-like domain-containing protein</fullName>
    </recommendedName>
</protein>
<feature type="transmembrane region" description="Helical" evidence="1">
    <location>
        <begin position="351"/>
        <end position="369"/>
    </location>
</feature>